<evidence type="ECO:0000256" key="1">
    <source>
        <dbReference type="ARBA" id="ARBA00022679"/>
    </source>
</evidence>
<dbReference type="Proteomes" id="UP000027093">
    <property type="component" value="Chromosome"/>
</dbReference>
<dbReference type="InterPro" id="IPR000182">
    <property type="entry name" value="GNAT_dom"/>
</dbReference>
<gene>
    <name evidence="4" type="ORF">NVIE_004800</name>
</gene>
<dbReference type="GO" id="GO:0008080">
    <property type="term" value="F:N-acetyltransferase activity"/>
    <property type="evidence" value="ECO:0007669"/>
    <property type="project" value="TreeGrafter"/>
</dbReference>
<keyword evidence="5" id="KW-1185">Reference proteome</keyword>
<reference evidence="4 5" key="1">
    <citation type="journal article" date="2014" name="Int. J. Syst. Evol. Microbiol.">
        <title>Nitrososphaera viennensis gen. nov., sp. nov., an aerobic and mesophilic, ammonia-oxidizing archaeon from soil and a member of the archaeal phylum Thaumarchaeota.</title>
        <authorList>
            <person name="Stieglmeier M."/>
            <person name="Klingl A."/>
            <person name="Alves R.J."/>
            <person name="Rittmann S.K."/>
            <person name="Melcher M."/>
            <person name="Leisch N."/>
            <person name="Schleper C."/>
        </authorList>
    </citation>
    <scope>NUCLEOTIDE SEQUENCE [LARGE SCALE GENOMIC DNA]</scope>
    <source>
        <strain evidence="4">EN76</strain>
    </source>
</reference>
<proteinExistence type="predicted"/>
<dbReference type="Gene3D" id="3.40.630.30">
    <property type="match status" value="1"/>
</dbReference>
<dbReference type="PROSITE" id="PS51186">
    <property type="entry name" value="GNAT"/>
    <property type="match status" value="1"/>
</dbReference>
<sequence length="153" mass="17804">MPYRIRMARAGDLDALLALMEKYYDYDRHDFDRKKARNAMRRLLENRRLGSVLLALDARSNNNGKPIGYLVLAFGYSLEFGGRDAFIDEFFIMEEYRGKGIGKAVLEHAQKVAKKQRVNALHLEVTKHNSAVIGFYRRAGFVDHDRYLMTRRT</sequence>
<dbReference type="HOGENOM" id="CLU_013985_34_9_2"/>
<dbReference type="PANTHER" id="PTHR10545:SF29">
    <property type="entry name" value="GH14572P-RELATED"/>
    <property type="match status" value="1"/>
</dbReference>
<dbReference type="EMBL" id="CP007536">
    <property type="protein sequence ID" value="AIC14676.1"/>
    <property type="molecule type" value="Genomic_DNA"/>
</dbReference>
<dbReference type="STRING" id="926571.NVIE_004800"/>
<dbReference type="RefSeq" id="WP_144239431.1">
    <property type="nucleotide sequence ID" value="NZ_CP007536.1"/>
</dbReference>
<organism evidence="4 5">
    <name type="scientific">Nitrososphaera viennensis EN76</name>
    <dbReference type="NCBI Taxonomy" id="926571"/>
    <lineage>
        <taxon>Archaea</taxon>
        <taxon>Nitrososphaerota</taxon>
        <taxon>Nitrososphaeria</taxon>
        <taxon>Nitrososphaerales</taxon>
        <taxon>Nitrososphaeraceae</taxon>
        <taxon>Nitrososphaera</taxon>
    </lineage>
</organism>
<evidence type="ECO:0000313" key="5">
    <source>
        <dbReference type="Proteomes" id="UP000027093"/>
    </source>
</evidence>
<keyword evidence="2" id="KW-0012">Acyltransferase</keyword>
<feature type="domain" description="N-acetyltransferase" evidence="3">
    <location>
        <begin position="3"/>
        <end position="153"/>
    </location>
</feature>
<dbReference type="PANTHER" id="PTHR10545">
    <property type="entry name" value="DIAMINE N-ACETYLTRANSFERASE"/>
    <property type="match status" value="1"/>
</dbReference>
<evidence type="ECO:0000313" key="4">
    <source>
        <dbReference type="EMBL" id="AIC14676.1"/>
    </source>
</evidence>
<dbReference type="CDD" id="cd04301">
    <property type="entry name" value="NAT_SF"/>
    <property type="match status" value="1"/>
</dbReference>
<dbReference type="OrthoDB" id="87545at2157"/>
<dbReference type="InterPro" id="IPR051016">
    <property type="entry name" value="Diverse_Substrate_AcTransf"/>
</dbReference>
<protein>
    <submittedName>
        <fullName evidence="4">GCN5-related N-acetyltransferase</fullName>
    </submittedName>
</protein>
<dbReference type="AlphaFoldDB" id="A0A060HM74"/>
<dbReference type="GeneID" id="74945741"/>
<dbReference type="Pfam" id="PF00583">
    <property type="entry name" value="Acetyltransf_1"/>
    <property type="match status" value="1"/>
</dbReference>
<name>A0A060HM74_9ARCH</name>
<dbReference type="SUPFAM" id="SSF55729">
    <property type="entry name" value="Acyl-CoA N-acyltransferases (Nat)"/>
    <property type="match status" value="1"/>
</dbReference>
<keyword evidence="1 4" id="KW-0808">Transferase</keyword>
<evidence type="ECO:0000259" key="3">
    <source>
        <dbReference type="PROSITE" id="PS51186"/>
    </source>
</evidence>
<accession>A0A060HM74</accession>
<dbReference type="InterPro" id="IPR016181">
    <property type="entry name" value="Acyl_CoA_acyltransferase"/>
</dbReference>
<evidence type="ECO:0000256" key="2">
    <source>
        <dbReference type="ARBA" id="ARBA00023315"/>
    </source>
</evidence>
<dbReference type="KEGG" id="nvn:NVIE_004800"/>